<evidence type="ECO:0000256" key="1">
    <source>
        <dbReference type="SAM" id="Phobius"/>
    </source>
</evidence>
<comment type="caution">
    <text evidence="2">The sequence shown here is derived from an EMBL/GenBank/DDBJ whole genome shotgun (WGS) entry which is preliminary data.</text>
</comment>
<dbReference type="Proteomes" id="UP000649573">
    <property type="component" value="Unassembled WGS sequence"/>
</dbReference>
<name>A0ABQ2V081_9PSEU</name>
<evidence type="ECO:0000313" key="3">
    <source>
        <dbReference type="Proteomes" id="UP000649573"/>
    </source>
</evidence>
<feature type="transmembrane region" description="Helical" evidence="1">
    <location>
        <begin position="74"/>
        <end position="97"/>
    </location>
</feature>
<keyword evidence="1" id="KW-1133">Transmembrane helix</keyword>
<reference evidence="3" key="1">
    <citation type="journal article" date="2019" name="Int. J. Syst. Evol. Microbiol.">
        <title>The Global Catalogue of Microorganisms (GCM) 10K type strain sequencing project: providing services to taxonomists for standard genome sequencing and annotation.</title>
        <authorList>
            <consortium name="The Broad Institute Genomics Platform"/>
            <consortium name="The Broad Institute Genome Sequencing Center for Infectious Disease"/>
            <person name="Wu L."/>
            <person name="Ma J."/>
        </authorList>
    </citation>
    <scope>NUCLEOTIDE SEQUENCE [LARGE SCALE GENOMIC DNA]</scope>
    <source>
        <strain evidence="3">JCM 3296</strain>
    </source>
</reference>
<proteinExistence type="predicted"/>
<feature type="transmembrane region" description="Helical" evidence="1">
    <location>
        <begin position="193"/>
        <end position="212"/>
    </location>
</feature>
<organism evidence="2 3">
    <name type="scientific">Lentzea flava</name>
    <dbReference type="NCBI Taxonomy" id="103732"/>
    <lineage>
        <taxon>Bacteria</taxon>
        <taxon>Bacillati</taxon>
        <taxon>Actinomycetota</taxon>
        <taxon>Actinomycetes</taxon>
        <taxon>Pseudonocardiales</taxon>
        <taxon>Pseudonocardiaceae</taxon>
        <taxon>Lentzea</taxon>
    </lineage>
</organism>
<dbReference type="NCBIfam" id="NF038403">
    <property type="entry name" value="perm_prefix_1"/>
    <property type="match status" value="1"/>
</dbReference>
<dbReference type="InterPro" id="IPR047928">
    <property type="entry name" value="Perm_prefix_1"/>
</dbReference>
<protein>
    <submittedName>
        <fullName evidence="2">Uncharacterized protein</fullName>
    </submittedName>
</protein>
<evidence type="ECO:0000313" key="2">
    <source>
        <dbReference type="EMBL" id="GGU60842.1"/>
    </source>
</evidence>
<keyword evidence="3" id="KW-1185">Reference proteome</keyword>
<gene>
    <name evidence="2" type="ORF">GCM10010178_61250</name>
</gene>
<feature type="transmembrane region" description="Helical" evidence="1">
    <location>
        <begin position="155"/>
        <end position="181"/>
    </location>
</feature>
<accession>A0ABQ2V081</accession>
<feature type="transmembrane region" description="Helical" evidence="1">
    <location>
        <begin position="117"/>
        <end position="143"/>
    </location>
</feature>
<sequence length="225" mass="24550">MGTDVIDRYVTDLGARLQGSKKQVRDLLTETRDSLEDATEAHLHRGLSEDEARRRAVEEFGPVREIANEYQAELAVAYGTRTLIWLAIVLPLMHMAWEYGRMLLIGPWQDFGAMPPSWYLFIAKANDLASGVASGIALVALVLGRILARKYDTKLLAKLAASVAILAVGVVLLGNVAIIAATAHVDVSRLMQSLPMTIASLITWTVIIRLGLLARRCLSCATIVA</sequence>
<dbReference type="EMBL" id="BMRE01000034">
    <property type="protein sequence ID" value="GGU60842.1"/>
    <property type="molecule type" value="Genomic_DNA"/>
</dbReference>
<keyword evidence="1" id="KW-0472">Membrane</keyword>
<dbReference type="RefSeq" id="WP_189257222.1">
    <property type="nucleotide sequence ID" value="NZ_BMRE01000034.1"/>
</dbReference>
<keyword evidence="1" id="KW-0812">Transmembrane</keyword>